<reference evidence="3" key="2">
    <citation type="submission" date="2015-01" db="EMBL/GenBank/DDBJ databases">
        <title>Evolutionary Origins and Diversification of the Mycorrhizal Mutualists.</title>
        <authorList>
            <consortium name="DOE Joint Genome Institute"/>
            <consortium name="Mycorrhizal Genomics Consortium"/>
            <person name="Kohler A."/>
            <person name="Kuo A."/>
            <person name="Nagy L.G."/>
            <person name="Floudas D."/>
            <person name="Copeland A."/>
            <person name="Barry K.W."/>
            <person name="Cichocki N."/>
            <person name="Veneault-Fourrey C."/>
            <person name="LaButti K."/>
            <person name="Lindquist E.A."/>
            <person name="Lipzen A."/>
            <person name="Lundell T."/>
            <person name="Morin E."/>
            <person name="Murat C."/>
            <person name="Riley R."/>
            <person name="Ohm R."/>
            <person name="Sun H."/>
            <person name="Tunlid A."/>
            <person name="Henrissat B."/>
            <person name="Grigoriev I.V."/>
            <person name="Hibbett D.S."/>
            <person name="Martin F."/>
        </authorList>
    </citation>
    <scope>NUCLEOTIDE SEQUENCE [LARGE SCALE GENOMIC DNA]</scope>
    <source>
        <strain evidence="3">ATCC 200175</strain>
    </source>
</reference>
<organism evidence="2 3">
    <name type="scientific">Paxillus involutus ATCC 200175</name>
    <dbReference type="NCBI Taxonomy" id="664439"/>
    <lineage>
        <taxon>Eukaryota</taxon>
        <taxon>Fungi</taxon>
        <taxon>Dikarya</taxon>
        <taxon>Basidiomycota</taxon>
        <taxon>Agaricomycotina</taxon>
        <taxon>Agaricomycetes</taxon>
        <taxon>Agaricomycetidae</taxon>
        <taxon>Boletales</taxon>
        <taxon>Paxilineae</taxon>
        <taxon>Paxillaceae</taxon>
        <taxon>Paxillus</taxon>
    </lineage>
</organism>
<dbReference type="EMBL" id="KN819931">
    <property type="protein sequence ID" value="KIJ07329.1"/>
    <property type="molecule type" value="Genomic_DNA"/>
</dbReference>
<proteinExistence type="predicted"/>
<keyword evidence="3" id="KW-1185">Reference proteome</keyword>
<feature type="region of interest" description="Disordered" evidence="1">
    <location>
        <begin position="73"/>
        <end position="119"/>
    </location>
</feature>
<evidence type="ECO:0000313" key="3">
    <source>
        <dbReference type="Proteomes" id="UP000053647"/>
    </source>
</evidence>
<gene>
    <name evidence="2" type="ORF">PAXINDRAFT_158454</name>
</gene>
<feature type="non-terminal residue" evidence="2">
    <location>
        <position position="1"/>
    </location>
</feature>
<accession>A0A0C9SN54</accession>
<feature type="region of interest" description="Disordered" evidence="1">
    <location>
        <begin position="213"/>
        <end position="241"/>
    </location>
</feature>
<dbReference type="AlphaFoldDB" id="A0A0C9SN54"/>
<evidence type="ECO:0000313" key="2">
    <source>
        <dbReference type="EMBL" id="KIJ07329.1"/>
    </source>
</evidence>
<sequence>LLHWRISQSALDAADIRANLENAQGRQFRVLNFPAGIETMKEMEERWESLNYGGRPFESMKTRTLQDLVGLTTKDQVEGEGVAASSEGGGSGDGGKEMEMENIDAHAPPPPTPDSRLQSPSSVFQTMEFRPANRGIEVLRQLALEGRDETRREQAEGREKVVWGVVLPSCRETLDSESVEGGDVDGVPGVEDDLVEVGGVAVEVGDGAAALGESTVESVIPKERGWGHTAPDAEGATKGGV</sequence>
<dbReference type="HOGENOM" id="CLU_1154060_0_0_1"/>
<reference evidence="2 3" key="1">
    <citation type="submission" date="2014-06" db="EMBL/GenBank/DDBJ databases">
        <authorList>
            <consortium name="DOE Joint Genome Institute"/>
            <person name="Kuo A."/>
            <person name="Kohler A."/>
            <person name="Nagy L.G."/>
            <person name="Floudas D."/>
            <person name="Copeland A."/>
            <person name="Barry K.W."/>
            <person name="Cichocki N."/>
            <person name="Veneault-Fourrey C."/>
            <person name="LaButti K."/>
            <person name="Lindquist E.A."/>
            <person name="Lipzen A."/>
            <person name="Lundell T."/>
            <person name="Morin E."/>
            <person name="Murat C."/>
            <person name="Sun H."/>
            <person name="Tunlid A."/>
            <person name="Henrissat B."/>
            <person name="Grigoriev I.V."/>
            <person name="Hibbett D.S."/>
            <person name="Martin F."/>
            <person name="Nordberg H.P."/>
            <person name="Cantor M.N."/>
            <person name="Hua S.X."/>
        </authorList>
    </citation>
    <scope>NUCLEOTIDE SEQUENCE [LARGE SCALE GENOMIC DNA]</scope>
    <source>
        <strain evidence="2 3">ATCC 200175</strain>
    </source>
</reference>
<evidence type="ECO:0000256" key="1">
    <source>
        <dbReference type="SAM" id="MobiDB-lite"/>
    </source>
</evidence>
<dbReference type="Proteomes" id="UP000053647">
    <property type="component" value="Unassembled WGS sequence"/>
</dbReference>
<protein>
    <submittedName>
        <fullName evidence="2">Uncharacterized protein</fullName>
    </submittedName>
</protein>
<name>A0A0C9SN54_PAXIN</name>